<dbReference type="Gene3D" id="3.50.50.60">
    <property type="entry name" value="FAD/NAD(P)-binding domain"/>
    <property type="match status" value="1"/>
</dbReference>
<comment type="caution">
    <text evidence="2">The sequence shown here is derived from an EMBL/GenBank/DDBJ whole genome shotgun (WGS) entry which is preliminary data.</text>
</comment>
<organism evidence="2 3">
    <name type="scientific">Hohenbuehelia grisea</name>
    <dbReference type="NCBI Taxonomy" id="104357"/>
    <lineage>
        <taxon>Eukaryota</taxon>
        <taxon>Fungi</taxon>
        <taxon>Dikarya</taxon>
        <taxon>Basidiomycota</taxon>
        <taxon>Agaricomycotina</taxon>
        <taxon>Agaricomycetes</taxon>
        <taxon>Agaricomycetidae</taxon>
        <taxon>Agaricales</taxon>
        <taxon>Pleurotineae</taxon>
        <taxon>Pleurotaceae</taxon>
        <taxon>Hohenbuehelia</taxon>
    </lineage>
</organism>
<keyword evidence="3" id="KW-1185">Reference proteome</keyword>
<dbReference type="InterPro" id="IPR000172">
    <property type="entry name" value="GMC_OxRdtase_N"/>
</dbReference>
<evidence type="ECO:0000259" key="1">
    <source>
        <dbReference type="PROSITE" id="PS00624"/>
    </source>
</evidence>
<dbReference type="EMBL" id="JASNQZ010000003">
    <property type="protein sequence ID" value="KAL0959449.1"/>
    <property type="molecule type" value="Genomic_DNA"/>
</dbReference>
<dbReference type="SUPFAM" id="SSF51905">
    <property type="entry name" value="FAD/NAD(P)-binding domain"/>
    <property type="match status" value="1"/>
</dbReference>
<reference evidence="3" key="1">
    <citation type="submission" date="2024-06" db="EMBL/GenBank/DDBJ databases">
        <title>Multi-omics analyses provide insights into the biosynthesis of the anticancer antibiotic pleurotin in Hohenbuehelia grisea.</title>
        <authorList>
            <person name="Weaver J.A."/>
            <person name="Alberti F."/>
        </authorList>
    </citation>
    <scope>NUCLEOTIDE SEQUENCE [LARGE SCALE GENOMIC DNA]</scope>
    <source>
        <strain evidence="3">T-177</strain>
    </source>
</reference>
<sequence>MLGNLRIPPTTLCAFLDVIANATVSRILWENTAPSSSLVVGAAVEYLLDGQTNVANATGEAIVAAGTLSSPMVLELSGVGNATCRHDFSQCDYTFVQYGILKATDLISPLAEKTLLVSHVLFATSTFLVSNQITTPPLPSQTPRTIFPRRYTPNANFESQFDH</sequence>
<dbReference type="Proteomes" id="UP001556367">
    <property type="component" value="Unassembled WGS sequence"/>
</dbReference>
<evidence type="ECO:0000313" key="2">
    <source>
        <dbReference type="EMBL" id="KAL0959449.1"/>
    </source>
</evidence>
<dbReference type="InterPro" id="IPR036188">
    <property type="entry name" value="FAD/NAD-bd_sf"/>
</dbReference>
<feature type="domain" description="Glucose-methanol-choline oxidoreductase N-terminal" evidence="1">
    <location>
        <begin position="66"/>
        <end position="80"/>
    </location>
</feature>
<evidence type="ECO:0000313" key="3">
    <source>
        <dbReference type="Proteomes" id="UP001556367"/>
    </source>
</evidence>
<dbReference type="PROSITE" id="PS00624">
    <property type="entry name" value="GMC_OXRED_2"/>
    <property type="match status" value="1"/>
</dbReference>
<protein>
    <recommendedName>
        <fullName evidence="1">Glucose-methanol-choline oxidoreductase N-terminal domain-containing protein</fullName>
    </recommendedName>
</protein>
<accession>A0ABR3JU97</accession>
<proteinExistence type="predicted"/>
<gene>
    <name evidence="2" type="ORF">HGRIS_014693</name>
</gene>
<dbReference type="Pfam" id="PF00732">
    <property type="entry name" value="GMC_oxred_N"/>
    <property type="match status" value="1"/>
</dbReference>
<name>A0ABR3JU97_9AGAR</name>